<dbReference type="Proteomes" id="UP000431269">
    <property type="component" value="Chromosome"/>
</dbReference>
<reference evidence="3" key="1">
    <citation type="submission" date="2019-12" db="EMBL/GenBank/DDBJ databases">
        <title>Complete genome of Terracaulis silvestris 0127_4.</title>
        <authorList>
            <person name="Vieira S."/>
            <person name="Riedel T."/>
            <person name="Sproer C."/>
            <person name="Pascual J."/>
            <person name="Boedeker C."/>
            <person name="Overmann J."/>
        </authorList>
    </citation>
    <scope>NUCLEOTIDE SEQUENCE [LARGE SCALE GENOMIC DNA]</scope>
    <source>
        <strain evidence="3">0127_4</strain>
    </source>
</reference>
<protein>
    <submittedName>
        <fullName evidence="2">Uncharacterized protein</fullName>
    </submittedName>
</protein>
<dbReference type="Pfam" id="PF20089">
    <property type="entry name" value="DUF6481"/>
    <property type="match status" value="1"/>
</dbReference>
<gene>
    <name evidence="2" type="ORF">DSM104635_03994</name>
</gene>
<evidence type="ECO:0000256" key="1">
    <source>
        <dbReference type="SAM" id="MobiDB-lite"/>
    </source>
</evidence>
<accession>A0A6I6MUR8</accession>
<organism evidence="2 3">
    <name type="scientific">Terricaulis silvestris</name>
    <dbReference type="NCBI Taxonomy" id="2686094"/>
    <lineage>
        <taxon>Bacteria</taxon>
        <taxon>Pseudomonadati</taxon>
        <taxon>Pseudomonadota</taxon>
        <taxon>Alphaproteobacteria</taxon>
        <taxon>Caulobacterales</taxon>
        <taxon>Caulobacteraceae</taxon>
        <taxon>Terricaulis</taxon>
    </lineage>
</organism>
<dbReference type="EMBL" id="CP047045">
    <property type="protein sequence ID" value="QGZ97128.1"/>
    <property type="molecule type" value="Genomic_DNA"/>
</dbReference>
<keyword evidence="3" id="KW-1185">Reference proteome</keyword>
<evidence type="ECO:0000313" key="3">
    <source>
        <dbReference type="Proteomes" id="UP000431269"/>
    </source>
</evidence>
<sequence>MSFQNHNERREAAEAAKKAMLDKFKTKATAPVDPEIAAQRAAEAKAREEKRVEAEQRRRERVELEKLERKLAAEAKAQAEVDAERFAAEEAVRKAAEDAEAAEILSFEQKARRDLKYAARKARQK</sequence>
<dbReference type="RefSeq" id="WP_158767953.1">
    <property type="nucleotide sequence ID" value="NZ_CP047045.1"/>
</dbReference>
<dbReference type="KEGG" id="tsv:DSM104635_03994"/>
<name>A0A6I6MUR8_9CAUL</name>
<dbReference type="InterPro" id="IPR045510">
    <property type="entry name" value="DUF6481"/>
</dbReference>
<feature type="compositionally biased region" description="Basic and acidic residues" evidence="1">
    <location>
        <begin position="42"/>
        <end position="57"/>
    </location>
</feature>
<dbReference type="AlphaFoldDB" id="A0A6I6MUR8"/>
<evidence type="ECO:0000313" key="2">
    <source>
        <dbReference type="EMBL" id="QGZ97128.1"/>
    </source>
</evidence>
<feature type="region of interest" description="Disordered" evidence="1">
    <location>
        <begin position="31"/>
        <end position="57"/>
    </location>
</feature>
<proteinExistence type="predicted"/>